<sequence length="151" mass="16466">MKRELGIARCGLACCLCSESEGCGGCDSGSCPDAAACEVRACSAARGLSHCYECAEPCRRGILTKIKPRAFTEFARRFGEGRLLDCLERNEATGASYHREGVVGDYDDFDDLEELIAFIETGHQTKGRADRAHKRGDSPEHQVSCQKTRNA</sequence>
<dbReference type="Proteomes" id="UP000697330">
    <property type="component" value="Unassembled WGS sequence"/>
</dbReference>
<reference evidence="2" key="2">
    <citation type="submission" date="2021-09" db="EMBL/GenBank/DDBJ databases">
        <authorList>
            <person name="Gilroy R."/>
        </authorList>
    </citation>
    <scope>NUCLEOTIDE SEQUENCE</scope>
    <source>
        <strain evidence="2">CHK124-7917</strain>
    </source>
</reference>
<feature type="compositionally biased region" description="Polar residues" evidence="1">
    <location>
        <begin position="141"/>
        <end position="151"/>
    </location>
</feature>
<comment type="caution">
    <text evidence="2">The sequence shown here is derived from an EMBL/GenBank/DDBJ whole genome shotgun (WGS) entry which is preliminary data.</text>
</comment>
<feature type="region of interest" description="Disordered" evidence="1">
    <location>
        <begin position="126"/>
        <end position="151"/>
    </location>
</feature>
<protein>
    <submittedName>
        <fullName evidence="2">DUF3795 domain-containing protein</fullName>
    </submittedName>
</protein>
<evidence type="ECO:0000313" key="2">
    <source>
        <dbReference type="EMBL" id="HJF44860.1"/>
    </source>
</evidence>
<dbReference type="EMBL" id="DYWQ01000056">
    <property type="protein sequence ID" value="HJF44860.1"/>
    <property type="molecule type" value="Genomic_DNA"/>
</dbReference>
<accession>A0A921KKY8</accession>
<dbReference type="RefSeq" id="WP_273447997.1">
    <property type="nucleotide sequence ID" value="NZ_CALUGK010000020.1"/>
</dbReference>
<gene>
    <name evidence="2" type="ORF">K8U72_03640</name>
</gene>
<evidence type="ECO:0000256" key="1">
    <source>
        <dbReference type="SAM" id="MobiDB-lite"/>
    </source>
</evidence>
<name>A0A921KKY8_9ACTN</name>
<organism evidence="2 3">
    <name type="scientific">Thermophilibacter provencensis</name>
    <dbReference type="NCBI Taxonomy" id="1852386"/>
    <lineage>
        <taxon>Bacteria</taxon>
        <taxon>Bacillati</taxon>
        <taxon>Actinomycetota</taxon>
        <taxon>Coriobacteriia</taxon>
        <taxon>Coriobacteriales</taxon>
        <taxon>Atopobiaceae</taxon>
        <taxon>Thermophilibacter</taxon>
    </lineage>
</organism>
<feature type="compositionally biased region" description="Basic and acidic residues" evidence="1">
    <location>
        <begin position="127"/>
        <end position="140"/>
    </location>
</feature>
<reference evidence="2" key="1">
    <citation type="journal article" date="2021" name="PeerJ">
        <title>Extensive microbial diversity within the chicken gut microbiome revealed by metagenomics and culture.</title>
        <authorList>
            <person name="Gilroy R."/>
            <person name="Ravi A."/>
            <person name="Getino M."/>
            <person name="Pursley I."/>
            <person name="Horton D.L."/>
            <person name="Alikhan N.F."/>
            <person name="Baker D."/>
            <person name="Gharbi K."/>
            <person name="Hall N."/>
            <person name="Watson M."/>
            <person name="Adriaenssens E.M."/>
            <person name="Foster-Nyarko E."/>
            <person name="Jarju S."/>
            <person name="Secka A."/>
            <person name="Antonio M."/>
            <person name="Oren A."/>
            <person name="Chaudhuri R.R."/>
            <person name="La Ragione R."/>
            <person name="Hildebrand F."/>
            <person name="Pallen M.J."/>
        </authorList>
    </citation>
    <scope>NUCLEOTIDE SEQUENCE</scope>
    <source>
        <strain evidence="2">CHK124-7917</strain>
    </source>
</reference>
<evidence type="ECO:0000313" key="3">
    <source>
        <dbReference type="Proteomes" id="UP000697330"/>
    </source>
</evidence>
<proteinExistence type="predicted"/>
<dbReference type="AlphaFoldDB" id="A0A921KKY8"/>